<dbReference type="InterPro" id="IPR056955">
    <property type="entry name" value="ORC-CDC6-like"/>
</dbReference>
<evidence type="ECO:0000313" key="7">
    <source>
        <dbReference type="Proteomes" id="UP000011996"/>
    </source>
</evidence>
<dbReference type="GO" id="GO:0016787">
    <property type="term" value="F:hydrolase activity"/>
    <property type="evidence" value="ECO:0007669"/>
    <property type="project" value="UniProtKB-KW"/>
</dbReference>
<evidence type="ECO:0000313" key="6">
    <source>
        <dbReference type="EMBL" id="EMI28705.1"/>
    </source>
</evidence>
<proteinExistence type="inferred from homology"/>
<dbReference type="PANTHER" id="PTHR42988">
    <property type="entry name" value="PHOSPHOHYDROLASE"/>
    <property type="match status" value="1"/>
</dbReference>
<evidence type="ECO:0000259" key="5">
    <source>
        <dbReference type="Pfam" id="PF00149"/>
    </source>
</evidence>
<reference evidence="6 7" key="1">
    <citation type="journal article" date="2013" name="Mar. Genomics">
        <title>Expression of sulfatases in Rhodopirellula baltica and the diversity of sulfatases in the genus Rhodopirellula.</title>
        <authorList>
            <person name="Wegner C.E."/>
            <person name="Richter-Heitmann T."/>
            <person name="Klindworth A."/>
            <person name="Klockow C."/>
            <person name="Richter M."/>
            <person name="Achstetter T."/>
            <person name="Glockner F.O."/>
            <person name="Harder J."/>
        </authorList>
    </citation>
    <scope>NUCLEOTIDE SEQUENCE [LARGE SCALE GENOMIC DNA]</scope>
    <source>
        <strain evidence="6 7">SH398</strain>
    </source>
</reference>
<dbReference type="OrthoDB" id="462757at2"/>
<keyword evidence="2" id="KW-0378">Hydrolase</keyword>
<dbReference type="Gene3D" id="3.60.21.10">
    <property type="match status" value="1"/>
</dbReference>
<organism evidence="6 7">
    <name type="scientific">Rhodopirellula europaea SH398</name>
    <dbReference type="NCBI Taxonomy" id="1263868"/>
    <lineage>
        <taxon>Bacteria</taxon>
        <taxon>Pseudomonadati</taxon>
        <taxon>Planctomycetota</taxon>
        <taxon>Planctomycetia</taxon>
        <taxon>Pirellulales</taxon>
        <taxon>Pirellulaceae</taxon>
        <taxon>Rhodopirellula</taxon>
    </lineage>
</organism>
<dbReference type="SUPFAM" id="SSF56300">
    <property type="entry name" value="Metallo-dependent phosphatases"/>
    <property type="match status" value="1"/>
</dbReference>
<dbReference type="SUPFAM" id="SSF52540">
    <property type="entry name" value="P-loop containing nucleoside triphosphate hydrolases"/>
    <property type="match status" value="1"/>
</dbReference>
<dbReference type="AlphaFoldDB" id="M5SB39"/>
<dbReference type="Pfam" id="PF24389">
    <property type="entry name" value="ORC-CDC6-like"/>
    <property type="match status" value="1"/>
</dbReference>
<evidence type="ECO:0000256" key="3">
    <source>
        <dbReference type="ARBA" id="ARBA00023004"/>
    </source>
</evidence>
<accession>M5SB39</accession>
<dbReference type="InterPro" id="IPR050884">
    <property type="entry name" value="CNP_phosphodiesterase-III"/>
</dbReference>
<name>M5SB39_9BACT</name>
<dbReference type="Proteomes" id="UP000011996">
    <property type="component" value="Unassembled WGS sequence"/>
</dbReference>
<dbReference type="InterPro" id="IPR027417">
    <property type="entry name" value="P-loop_NTPase"/>
</dbReference>
<evidence type="ECO:0000256" key="1">
    <source>
        <dbReference type="ARBA" id="ARBA00022723"/>
    </source>
</evidence>
<dbReference type="InterPro" id="IPR004843">
    <property type="entry name" value="Calcineurin-like_PHP"/>
</dbReference>
<dbReference type="InterPro" id="IPR029052">
    <property type="entry name" value="Metallo-depent_PP-like"/>
</dbReference>
<evidence type="ECO:0000256" key="4">
    <source>
        <dbReference type="ARBA" id="ARBA00025742"/>
    </source>
</evidence>
<dbReference type="GO" id="GO:0046872">
    <property type="term" value="F:metal ion binding"/>
    <property type="evidence" value="ECO:0007669"/>
    <property type="project" value="UniProtKB-KW"/>
</dbReference>
<feature type="domain" description="Calcineurin-like phosphoesterase" evidence="5">
    <location>
        <begin position="6"/>
        <end position="231"/>
    </location>
</feature>
<sequence length="841" mass="94416">MDRFAIVQLSDIQTGPKHAFGNPSEISRKLVADINQASESLLFTPIYLLASGDIVEFGTKDQFDDAKLQIEEIATGASIDRDNVLFIPGNHDINWKLSELSEEIGDPRLKLQCYDRFCEGFYGDTRARDDSSFQVVSDFRFGICFILVNSCEKETHLCHNGFVNEEKLVKTLTSDDVDYARAQGFLIVACIHHRIDISAQEERSFCENSGNVEAILSQHGVQLVLTGHVHAHMCHEVRSQNQKMVFSGSGSVGVDKSQRADGIPNQYSIHVLDRGRSRIETHVRAYNPRKKTAYGLGGWTTDVCHQDDELVYDVEWTPTKQIASNELIEDRRLASILEIRRNPFAVSNAEKLPNDLILNLFVEDEDRHRPANRLSGDAIVRGKRGSGKTMCLRYLDVFGSISFQRAVAERKPAECLPVSVNLSVLHQSEIGHDAKSAYDAAENLICDQVLDAITRADSEVQSPSFRDAVFKMKQRLRVLEGSSGARLSKIGIAIRENLSPYFDHVLLLIDEVATVFPRVFFNEPKNGFVAWMNLIRNSGPFNTRLTIYPNDVSDMLNEDRFGSIINLEYDPHDETDLASFRPYASNLVDKYLASVAIYADNPPNIQNLMACDKSEEDAFEQILYASGGSSRRLMRLLERCLAFRVKENRKNLPLTKEEVFQVISEYSAALVNGYRTTEQQLAVSLSKACKKQGTYRFRLPGLSQGLKPLHSSHEEFNIISVVEVGAGTRGTTYEFNYPYCVQHGIPTHHLRETQRVNHGRDKLRGEWIQKVTTINKESLDIFSDEERLAGTVTEITDEGVFVVGPKEQLYIADHSGSELTEGSTVSFVAVGDLAIDLLLVD</sequence>
<comment type="similarity">
    <text evidence="4">Belongs to the cyclic nucleotide phosphodiesterase class-III family.</text>
</comment>
<keyword evidence="1" id="KW-0479">Metal-binding</keyword>
<keyword evidence="3" id="KW-0408">Iron</keyword>
<comment type="caution">
    <text evidence="6">The sequence shown here is derived from an EMBL/GenBank/DDBJ whole genome shotgun (WGS) entry which is preliminary data.</text>
</comment>
<protein>
    <submittedName>
        <fullName evidence="6">Metallophosphoesterase domain protein</fullName>
    </submittedName>
</protein>
<dbReference type="EMBL" id="ANOF01000021">
    <property type="protein sequence ID" value="EMI28705.1"/>
    <property type="molecule type" value="Genomic_DNA"/>
</dbReference>
<dbReference type="PATRIC" id="fig|1263868.3.peg.761"/>
<dbReference type="PANTHER" id="PTHR42988:SF2">
    <property type="entry name" value="CYCLIC NUCLEOTIDE PHOSPHODIESTERASE CBUA0032-RELATED"/>
    <property type="match status" value="1"/>
</dbReference>
<dbReference type="STRING" id="1263868.RESH_00697"/>
<gene>
    <name evidence="6" type="ORF">RESH_00697</name>
</gene>
<evidence type="ECO:0000256" key="2">
    <source>
        <dbReference type="ARBA" id="ARBA00022801"/>
    </source>
</evidence>
<dbReference type="Pfam" id="PF00149">
    <property type="entry name" value="Metallophos"/>
    <property type="match status" value="1"/>
</dbReference>
<dbReference type="RefSeq" id="WP_008663769.1">
    <property type="nucleotide sequence ID" value="NZ_ANOF01000021.1"/>
</dbReference>